<evidence type="ECO:0000313" key="9">
    <source>
        <dbReference type="Proteomes" id="UP000073492"/>
    </source>
</evidence>
<dbReference type="InterPro" id="IPR029058">
    <property type="entry name" value="AB_hydrolase_fold"/>
</dbReference>
<comment type="caution">
    <text evidence="8">The sequence shown here is derived from an EMBL/GenBank/DDBJ whole genome shotgun (WGS) entry which is preliminary data.</text>
</comment>
<feature type="compositionally biased region" description="Low complexity" evidence="6">
    <location>
        <begin position="624"/>
        <end position="640"/>
    </location>
</feature>
<gene>
    <name evidence="8" type="ORF">AC579_7636</name>
</gene>
<evidence type="ECO:0000256" key="3">
    <source>
        <dbReference type="ARBA" id="ARBA00022670"/>
    </source>
</evidence>
<dbReference type="EMBL" id="LFZO01000155">
    <property type="protein sequence ID" value="KXT12327.1"/>
    <property type="molecule type" value="Genomic_DNA"/>
</dbReference>
<name>A0A139IC51_9PEZI</name>
<dbReference type="Gene3D" id="3.40.50.1820">
    <property type="entry name" value="alpha/beta hydrolase"/>
    <property type="match status" value="1"/>
</dbReference>
<protein>
    <recommendedName>
        <fullName evidence="10">Carboxypeptidase</fullName>
    </recommendedName>
</protein>
<evidence type="ECO:0000256" key="4">
    <source>
        <dbReference type="ARBA" id="ARBA00022801"/>
    </source>
</evidence>
<evidence type="ECO:0008006" key="10">
    <source>
        <dbReference type="Google" id="ProtNLM"/>
    </source>
</evidence>
<dbReference type="Proteomes" id="UP000073492">
    <property type="component" value="Unassembled WGS sequence"/>
</dbReference>
<keyword evidence="7" id="KW-0732">Signal</keyword>
<feature type="signal peptide" evidence="7">
    <location>
        <begin position="1"/>
        <end position="19"/>
    </location>
</feature>
<keyword evidence="4" id="KW-0378">Hydrolase</keyword>
<dbReference type="GO" id="GO:0004185">
    <property type="term" value="F:serine-type carboxypeptidase activity"/>
    <property type="evidence" value="ECO:0007669"/>
    <property type="project" value="InterPro"/>
</dbReference>
<keyword evidence="5" id="KW-0325">Glycoprotein</keyword>
<dbReference type="InterPro" id="IPR001563">
    <property type="entry name" value="Peptidase_S10"/>
</dbReference>
<feature type="chain" id="PRO_5007297347" description="Carboxypeptidase" evidence="7">
    <location>
        <begin position="20"/>
        <end position="660"/>
    </location>
</feature>
<dbReference type="SUPFAM" id="SSF53474">
    <property type="entry name" value="alpha/beta-Hydrolases"/>
    <property type="match status" value="1"/>
</dbReference>
<keyword evidence="3" id="KW-0645">Protease</keyword>
<feature type="region of interest" description="Disordered" evidence="6">
    <location>
        <begin position="624"/>
        <end position="645"/>
    </location>
</feature>
<evidence type="ECO:0000313" key="8">
    <source>
        <dbReference type="EMBL" id="KXT12327.1"/>
    </source>
</evidence>
<dbReference type="AlphaFoldDB" id="A0A139IC51"/>
<evidence type="ECO:0000256" key="5">
    <source>
        <dbReference type="ARBA" id="ARBA00023180"/>
    </source>
</evidence>
<proteinExistence type="inferred from homology"/>
<dbReference type="PANTHER" id="PTHR11802">
    <property type="entry name" value="SERINE PROTEASE FAMILY S10 SERINE CARBOXYPEPTIDASE"/>
    <property type="match status" value="1"/>
</dbReference>
<organism evidence="8 9">
    <name type="scientific">Pseudocercospora musae</name>
    <dbReference type="NCBI Taxonomy" id="113226"/>
    <lineage>
        <taxon>Eukaryota</taxon>
        <taxon>Fungi</taxon>
        <taxon>Dikarya</taxon>
        <taxon>Ascomycota</taxon>
        <taxon>Pezizomycotina</taxon>
        <taxon>Dothideomycetes</taxon>
        <taxon>Dothideomycetidae</taxon>
        <taxon>Mycosphaerellales</taxon>
        <taxon>Mycosphaerellaceae</taxon>
        <taxon>Pseudocercospora</taxon>
    </lineage>
</organism>
<keyword evidence="9" id="KW-1185">Reference proteome</keyword>
<dbReference type="PANTHER" id="PTHR11802:SF64">
    <property type="entry name" value="CARBOXYPEPTIDASE"/>
    <property type="match status" value="1"/>
</dbReference>
<accession>A0A139IC51</accession>
<dbReference type="Pfam" id="PF00450">
    <property type="entry name" value="Peptidase_S10"/>
    <property type="match status" value="3"/>
</dbReference>
<evidence type="ECO:0000256" key="1">
    <source>
        <dbReference type="ARBA" id="ARBA00009431"/>
    </source>
</evidence>
<dbReference type="PRINTS" id="PR00724">
    <property type="entry name" value="CRBOXYPTASEC"/>
</dbReference>
<dbReference type="GO" id="GO:0006508">
    <property type="term" value="P:proteolysis"/>
    <property type="evidence" value="ECO:0007669"/>
    <property type="project" value="UniProtKB-KW"/>
</dbReference>
<evidence type="ECO:0000256" key="7">
    <source>
        <dbReference type="SAM" id="SignalP"/>
    </source>
</evidence>
<sequence length="660" mass="73560">MSLLFGASLLGALAGPSLAQFIPAPTDLNASKGYLDIPLRWKLVPEGTCELTPGVKSYSGYVDIHEDQHIFFWFFEARNEDPKKAPLTVWINGGPGSSSMIPPVSLSSANPRLGYLLMLPPLAFSGLFQELGPCGVNKDGEVYYNPYAWNNASNMIFIDHPAQMNELLLSRTGTNLGMKHYTVNFFVLWLLKHRFSYSKPIPGYTTESGHIVRLPNNTCPDYAADLDCGTYSYPNETDTANSTVNAAPSMWRTLQGFMGAFPEYSRNEFNFATESYGGHYGPIFNDYIEKQNDLIAAGRLKDAHQINLLTVLIGNGWYDPLVQYEAYYNFTLRSIHYNNSLRHKLINSFALQVYPGNTYDYSPYNTSTQAQIYNAMYGKGNCYDQTVDCNTRGINSICSAADIFCADQIEYPFDTVTGRDEYDIRELMPDRFPYGFYVDYLNTPKLQKAIGAYVNFSESNSAVGKAFGSTGDDDREEGVYAALRRLIKKGVYLVQFAGDADYNCNWLGGQQVSKNVKAPGFSSAGYVNISTSDHVVHGQVKQSANFAFARIYESGHEVPFYQPLLALEMFERAISGKDIATGKESCIHSDYKTVGTAESTYREGNATIQAKVLPVNATNNMTTNMPNPFNSTSNSTSSSTKKLKNKKRMFKPSYKDLTYT</sequence>
<evidence type="ECO:0000256" key="2">
    <source>
        <dbReference type="ARBA" id="ARBA00022645"/>
    </source>
</evidence>
<dbReference type="OrthoDB" id="443318at2759"/>
<reference evidence="8 9" key="1">
    <citation type="submission" date="2015-07" db="EMBL/GenBank/DDBJ databases">
        <title>Comparative genomics of the Sigatoka disease complex on banana suggests a link between parallel evolutionary changes in Pseudocercospora fijiensis and Pseudocercospora eumusae and increased virulence on the banana host.</title>
        <authorList>
            <person name="Chang T.-C."/>
            <person name="Salvucci A."/>
            <person name="Crous P.W."/>
            <person name="Stergiopoulos I."/>
        </authorList>
    </citation>
    <scope>NUCLEOTIDE SEQUENCE [LARGE SCALE GENOMIC DNA]</scope>
    <source>
        <strain evidence="8 9">CBS 116634</strain>
    </source>
</reference>
<evidence type="ECO:0000256" key="6">
    <source>
        <dbReference type="SAM" id="MobiDB-lite"/>
    </source>
</evidence>
<comment type="similarity">
    <text evidence="1">Belongs to the peptidase S10 family.</text>
</comment>
<dbReference type="GO" id="GO:0000324">
    <property type="term" value="C:fungal-type vacuole"/>
    <property type="evidence" value="ECO:0007669"/>
    <property type="project" value="TreeGrafter"/>
</dbReference>
<keyword evidence="2" id="KW-0121">Carboxypeptidase</keyword>